<dbReference type="AlphaFoldDB" id="A0A1I5UFP2"/>
<proteinExistence type="predicted"/>
<dbReference type="EMBL" id="FOXP01000011">
    <property type="protein sequence ID" value="SFP94075.1"/>
    <property type="molecule type" value="Genomic_DNA"/>
</dbReference>
<dbReference type="Gene3D" id="3.40.630.30">
    <property type="match status" value="1"/>
</dbReference>
<dbReference type="GO" id="GO:0016747">
    <property type="term" value="F:acyltransferase activity, transferring groups other than amino-acyl groups"/>
    <property type="evidence" value="ECO:0007669"/>
    <property type="project" value="InterPro"/>
</dbReference>
<reference evidence="2 3" key="1">
    <citation type="submission" date="2016-10" db="EMBL/GenBank/DDBJ databases">
        <authorList>
            <person name="de Groot N.N."/>
        </authorList>
    </citation>
    <scope>NUCLEOTIDE SEQUENCE [LARGE SCALE GENOMIC DNA]</scope>
    <source>
        <strain evidence="2 3">CGMCC 1.9113</strain>
    </source>
</reference>
<dbReference type="SUPFAM" id="SSF55729">
    <property type="entry name" value="Acyl-CoA N-acyltransferases (Nat)"/>
    <property type="match status" value="1"/>
</dbReference>
<feature type="domain" description="N-acetyltransferase" evidence="1">
    <location>
        <begin position="34"/>
        <end position="185"/>
    </location>
</feature>
<keyword evidence="2" id="KW-0808">Transferase</keyword>
<dbReference type="Proteomes" id="UP000199586">
    <property type="component" value="Unassembled WGS sequence"/>
</dbReference>
<dbReference type="PROSITE" id="PS51186">
    <property type="entry name" value="GNAT"/>
    <property type="match status" value="1"/>
</dbReference>
<dbReference type="OrthoDB" id="275336at2"/>
<evidence type="ECO:0000313" key="2">
    <source>
        <dbReference type="EMBL" id="SFP94075.1"/>
    </source>
</evidence>
<name>A0A1I5UFP2_9SPHN</name>
<dbReference type="RefSeq" id="WP_093334276.1">
    <property type="nucleotide sequence ID" value="NZ_FOXP01000011.1"/>
</dbReference>
<gene>
    <name evidence="2" type="ORF">SAMN04488241_111146</name>
</gene>
<dbReference type="InterPro" id="IPR016181">
    <property type="entry name" value="Acyl_CoA_acyltransferase"/>
</dbReference>
<protein>
    <submittedName>
        <fullName evidence="2">Acetyltransferase (GNAT) domain-containing protein</fullName>
    </submittedName>
</protein>
<evidence type="ECO:0000313" key="3">
    <source>
        <dbReference type="Proteomes" id="UP000199586"/>
    </source>
</evidence>
<accession>A0A1I5UFP2</accession>
<evidence type="ECO:0000259" key="1">
    <source>
        <dbReference type="PROSITE" id="PS51186"/>
    </source>
</evidence>
<dbReference type="Pfam" id="PF13508">
    <property type="entry name" value="Acetyltransf_7"/>
    <property type="match status" value="1"/>
</dbReference>
<sequence length="205" mass="22028">MALIPVEPGQLATVVTSLSLYERPRPRPLPPSPLRLERWAAPSPARYRALFARVGGPWLWFSRLVLDDAGLTAIVGDPLVEVHAAVDRAGVEVGMVELDFRGGVACTLAYFGLVPELAGRGIGGWMMAETLARAWRPGVARVDVNTCTLDHPAALGFYRRHGFVATGRTIETFADPRIAGILPRDAAPQVPLLDQSGSRAARAAT</sequence>
<dbReference type="InterPro" id="IPR000182">
    <property type="entry name" value="GNAT_dom"/>
</dbReference>
<keyword evidence="3" id="KW-1185">Reference proteome</keyword>
<dbReference type="STRING" id="634430.SAMN04488241_111146"/>
<organism evidence="2 3">
    <name type="scientific">Sphingomonas rubra</name>
    <dbReference type="NCBI Taxonomy" id="634430"/>
    <lineage>
        <taxon>Bacteria</taxon>
        <taxon>Pseudomonadati</taxon>
        <taxon>Pseudomonadota</taxon>
        <taxon>Alphaproteobacteria</taxon>
        <taxon>Sphingomonadales</taxon>
        <taxon>Sphingomonadaceae</taxon>
        <taxon>Sphingomonas</taxon>
    </lineage>
</organism>